<evidence type="ECO:0000313" key="1">
    <source>
        <dbReference type="EMBL" id="ETJ29414.1"/>
    </source>
</evidence>
<dbReference type="EMBL" id="AZMM01016053">
    <property type="protein sequence ID" value="ETJ29414.1"/>
    <property type="molecule type" value="Genomic_DNA"/>
</dbReference>
<reference evidence="1" key="1">
    <citation type="submission" date="2013-12" db="EMBL/GenBank/DDBJ databases">
        <title>A Varibaculum cambriense genome reconstructed from a premature infant gut community with otherwise low bacterial novelty that shifts toward anaerobic metabolism during the third week of life.</title>
        <authorList>
            <person name="Brown C.T."/>
            <person name="Sharon I."/>
            <person name="Thomas B.C."/>
            <person name="Castelle C.J."/>
            <person name="Morowitz M.J."/>
            <person name="Banfield J.F."/>
        </authorList>
    </citation>
    <scope>NUCLEOTIDE SEQUENCE</scope>
</reference>
<gene>
    <name evidence="1" type="ORF">Q604_UNBC16053G0001</name>
</gene>
<accession>W1XKR2</accession>
<protein>
    <submittedName>
        <fullName evidence="1">Uncharacterized protein</fullName>
    </submittedName>
</protein>
<sequence>AGYWRTAGVDPKFMALAYQTWFEAFVKAVDPNFELVTTEENGTRLYSIRKK</sequence>
<name>W1XKR2_9ZZZZ</name>
<feature type="non-terminal residue" evidence="1">
    <location>
        <position position="1"/>
    </location>
</feature>
<proteinExistence type="predicted"/>
<dbReference type="AlphaFoldDB" id="W1XKR2"/>
<organism evidence="1">
    <name type="scientific">human gut metagenome</name>
    <dbReference type="NCBI Taxonomy" id="408170"/>
    <lineage>
        <taxon>unclassified sequences</taxon>
        <taxon>metagenomes</taxon>
        <taxon>organismal metagenomes</taxon>
    </lineage>
</organism>
<comment type="caution">
    <text evidence="1">The sequence shown here is derived from an EMBL/GenBank/DDBJ whole genome shotgun (WGS) entry which is preliminary data.</text>
</comment>